<keyword evidence="1" id="KW-0472">Membrane</keyword>
<sequence>MNFNIIGYLIYLGITTFIILKVGKICYKNGNIYVADLIPNHADICQRINQVLLLAYYLLNIGYCAMTLISWKKIISSTQVIETICTKTAVIIFIISILHYLNILIITKYVEKLIHNN</sequence>
<proteinExistence type="predicted"/>
<dbReference type="Proteomes" id="UP000093276">
    <property type="component" value="Chromosome"/>
</dbReference>
<name>A0AAC9D208_9FLAO</name>
<reference evidence="2 3" key="1">
    <citation type="submission" date="2016-08" db="EMBL/GenBank/DDBJ databases">
        <title>Complete genome sequence of Flavobacterium johnsoniae strain GSE09, a volatile-producing biocontrol agent isolated from cucumber (Cucumis sativus).</title>
        <authorList>
            <person name="Jeong J.-J."/>
            <person name="Oh J.Y."/>
            <person name="Jim Y.J."/>
            <person name="Sang M.K."/>
            <person name="Kim K.D."/>
        </authorList>
    </citation>
    <scope>NUCLEOTIDE SEQUENCE [LARGE SCALE GENOMIC DNA]</scope>
    <source>
        <strain evidence="2 3">GSE09</strain>
    </source>
</reference>
<dbReference type="GeneID" id="32307962"/>
<feature type="transmembrane region" description="Helical" evidence="1">
    <location>
        <begin position="6"/>
        <end position="27"/>
    </location>
</feature>
<accession>A0AAC9D208</accession>
<dbReference type="AlphaFoldDB" id="A0AAC9D208"/>
<dbReference type="KEGG" id="fjg:BB050_02083"/>
<dbReference type="RefSeq" id="WP_066033506.1">
    <property type="nucleotide sequence ID" value="NZ_CP016907.1"/>
</dbReference>
<dbReference type="EMBL" id="CP016907">
    <property type="protein sequence ID" value="AOC95199.1"/>
    <property type="molecule type" value="Genomic_DNA"/>
</dbReference>
<evidence type="ECO:0000313" key="3">
    <source>
        <dbReference type="Proteomes" id="UP000093276"/>
    </source>
</evidence>
<evidence type="ECO:0000256" key="1">
    <source>
        <dbReference type="SAM" id="Phobius"/>
    </source>
</evidence>
<keyword evidence="1" id="KW-0812">Transmembrane</keyword>
<gene>
    <name evidence="2" type="ORF">BB050_02083</name>
</gene>
<feature type="transmembrane region" description="Helical" evidence="1">
    <location>
        <begin position="89"/>
        <end position="110"/>
    </location>
</feature>
<feature type="transmembrane region" description="Helical" evidence="1">
    <location>
        <begin position="48"/>
        <end position="69"/>
    </location>
</feature>
<keyword evidence="1" id="KW-1133">Transmembrane helix</keyword>
<organism evidence="2 3">
    <name type="scientific">Flavobacterium anhuiense</name>
    <dbReference type="NCBI Taxonomy" id="459526"/>
    <lineage>
        <taxon>Bacteria</taxon>
        <taxon>Pseudomonadati</taxon>
        <taxon>Bacteroidota</taxon>
        <taxon>Flavobacteriia</taxon>
        <taxon>Flavobacteriales</taxon>
        <taxon>Flavobacteriaceae</taxon>
        <taxon>Flavobacterium</taxon>
    </lineage>
</organism>
<evidence type="ECO:0000313" key="2">
    <source>
        <dbReference type="EMBL" id="AOC95199.1"/>
    </source>
</evidence>
<protein>
    <submittedName>
        <fullName evidence="2">Uncharacterized protein</fullName>
    </submittedName>
</protein>